<proteinExistence type="inferred from homology"/>
<feature type="domain" description="Peptidase S8/S53" evidence="11">
    <location>
        <begin position="141"/>
        <end position="584"/>
    </location>
</feature>
<dbReference type="GO" id="GO:0006508">
    <property type="term" value="P:proteolysis"/>
    <property type="evidence" value="ECO:0007669"/>
    <property type="project" value="UniProtKB-KW"/>
</dbReference>
<evidence type="ECO:0000256" key="10">
    <source>
        <dbReference type="SAM" id="SignalP"/>
    </source>
</evidence>
<evidence type="ECO:0000259" key="11">
    <source>
        <dbReference type="Pfam" id="PF00082"/>
    </source>
</evidence>
<keyword evidence="7 9" id="KW-0720">Serine protease</keyword>
<dbReference type="Pfam" id="PF17766">
    <property type="entry name" value="fn3_6"/>
    <property type="match status" value="1"/>
</dbReference>
<evidence type="ECO:0000256" key="1">
    <source>
        <dbReference type="ARBA" id="ARBA00004613"/>
    </source>
</evidence>
<dbReference type="PROSITE" id="PS51892">
    <property type="entry name" value="SUBTILASE"/>
    <property type="match status" value="1"/>
</dbReference>
<dbReference type="FunFam" id="3.30.70.80:FF:000002">
    <property type="entry name" value="Subtilisin-like protease SBT5.3"/>
    <property type="match status" value="1"/>
</dbReference>
<feature type="chain" id="PRO_5001965624" evidence="10">
    <location>
        <begin position="27"/>
        <end position="764"/>
    </location>
</feature>
<evidence type="ECO:0000313" key="14">
    <source>
        <dbReference type="EMBL" id="KGN53334.1"/>
    </source>
</evidence>
<dbReference type="Pfam" id="PF05922">
    <property type="entry name" value="Inhibitor_I9"/>
    <property type="match status" value="1"/>
</dbReference>
<dbReference type="SUPFAM" id="SSF52743">
    <property type="entry name" value="Subtilisin-like"/>
    <property type="match status" value="1"/>
</dbReference>
<dbReference type="GO" id="GO:0005576">
    <property type="term" value="C:extracellular region"/>
    <property type="evidence" value="ECO:0000318"/>
    <property type="project" value="GO_Central"/>
</dbReference>
<evidence type="ECO:0000256" key="5">
    <source>
        <dbReference type="ARBA" id="ARBA00022729"/>
    </source>
</evidence>
<feature type="active site" description="Charge relay system" evidence="8 9">
    <location>
        <position position="548"/>
    </location>
</feature>
<dbReference type="Proteomes" id="UP000029981">
    <property type="component" value="Chromosome 4"/>
</dbReference>
<dbReference type="InterPro" id="IPR045051">
    <property type="entry name" value="SBT"/>
</dbReference>
<dbReference type="PROSITE" id="PS00138">
    <property type="entry name" value="SUBTILASE_SER"/>
    <property type="match status" value="1"/>
</dbReference>
<keyword evidence="6 9" id="KW-0378">Hydrolase</keyword>
<protein>
    <submittedName>
        <fullName evidence="14">Uncharacterized protein</fullName>
    </submittedName>
</protein>
<dbReference type="PANTHER" id="PTHR10795">
    <property type="entry name" value="PROPROTEIN CONVERTASE SUBTILISIN/KEXIN"/>
    <property type="match status" value="1"/>
</dbReference>
<dbReference type="Gene3D" id="2.60.40.2310">
    <property type="match status" value="1"/>
</dbReference>
<reference evidence="14 15" key="3">
    <citation type="journal article" date="2010" name="BMC Genomics">
        <title>Transcriptome sequencing and comparative analysis of cucumber flowers with different sex types.</title>
        <authorList>
            <person name="Guo S."/>
            <person name="Zheng Y."/>
            <person name="Joung J.G."/>
            <person name="Liu S."/>
            <person name="Zhang Z."/>
            <person name="Crasta O.R."/>
            <person name="Sobral B.W."/>
            <person name="Xu Y."/>
            <person name="Huang S."/>
            <person name="Fei Z."/>
        </authorList>
    </citation>
    <scope>NUCLEOTIDE SEQUENCE [LARGE SCALE GENOMIC DNA]</scope>
    <source>
        <strain evidence="15">cv. 9930</strain>
    </source>
</reference>
<evidence type="ECO:0000259" key="12">
    <source>
        <dbReference type="Pfam" id="PF05922"/>
    </source>
</evidence>
<dbReference type="GO" id="GO:0009609">
    <property type="term" value="P:response to symbiotic bacterium"/>
    <property type="evidence" value="ECO:0007669"/>
    <property type="project" value="UniProtKB-ARBA"/>
</dbReference>
<dbReference type="Gene3D" id="3.50.30.30">
    <property type="match status" value="1"/>
</dbReference>
<dbReference type="KEGG" id="csv:101219903"/>
<feature type="active site" description="Charge relay system" evidence="8 9">
    <location>
        <position position="223"/>
    </location>
</feature>
<accession>A0A0A0KWS6</accession>
<keyword evidence="4 9" id="KW-0645">Protease</keyword>
<dbReference type="InterPro" id="IPR015500">
    <property type="entry name" value="Peptidase_S8_subtilisin-rel"/>
</dbReference>
<dbReference type="InterPro" id="IPR037045">
    <property type="entry name" value="S8pro/Inhibitor_I9_sf"/>
</dbReference>
<dbReference type="CDD" id="cd04852">
    <property type="entry name" value="Peptidases_S8_3"/>
    <property type="match status" value="1"/>
</dbReference>
<dbReference type="FunFam" id="3.40.50.200:FF:000006">
    <property type="entry name" value="Subtilisin-like protease SBT1.5"/>
    <property type="match status" value="1"/>
</dbReference>
<evidence type="ECO:0000313" key="15">
    <source>
        <dbReference type="Proteomes" id="UP000029981"/>
    </source>
</evidence>
<dbReference type="InterPro" id="IPR000209">
    <property type="entry name" value="Peptidase_S8/S53_dom"/>
</dbReference>
<reference evidence="14 15" key="4">
    <citation type="journal article" date="2011" name="BMC Genomics">
        <title>RNA-Seq improves annotation of protein-coding genes in the cucumber genome.</title>
        <authorList>
            <person name="Li Z."/>
            <person name="Zhang Z."/>
            <person name="Yan P."/>
            <person name="Huang S."/>
            <person name="Fei Z."/>
            <person name="Lin K."/>
        </authorList>
    </citation>
    <scope>NUCLEOTIDE SEQUENCE [LARGE SCALE GENOMIC DNA]</scope>
    <source>
        <strain evidence="15">cv. 9930</strain>
    </source>
</reference>
<dbReference type="PRINTS" id="PR00723">
    <property type="entry name" value="SUBTILISIN"/>
</dbReference>
<dbReference type="EMBL" id="CM002925">
    <property type="protein sequence ID" value="KGN53334.1"/>
    <property type="molecule type" value="Genomic_DNA"/>
</dbReference>
<dbReference type="GO" id="GO:0004252">
    <property type="term" value="F:serine-type endopeptidase activity"/>
    <property type="evidence" value="ECO:0000318"/>
    <property type="project" value="GO_Central"/>
</dbReference>
<dbReference type="InterPro" id="IPR034197">
    <property type="entry name" value="Peptidases_S8_3"/>
</dbReference>
<dbReference type="eggNOG" id="ENOG502QSF0">
    <property type="taxonomic scope" value="Eukaryota"/>
</dbReference>
<evidence type="ECO:0000256" key="7">
    <source>
        <dbReference type="ARBA" id="ARBA00022825"/>
    </source>
</evidence>
<evidence type="ECO:0000256" key="8">
    <source>
        <dbReference type="PIRSR" id="PIRSR615500-1"/>
    </source>
</evidence>
<dbReference type="InterPro" id="IPR010259">
    <property type="entry name" value="S8pro/Inhibitor_I9"/>
</dbReference>
<gene>
    <name evidence="14" type="ORF">Csa_4G047950</name>
</gene>
<comment type="similarity">
    <text evidence="2 9">Belongs to the peptidase S8 family.</text>
</comment>
<keyword evidence="15" id="KW-1185">Reference proteome</keyword>
<evidence type="ECO:0000259" key="13">
    <source>
        <dbReference type="Pfam" id="PF17766"/>
    </source>
</evidence>
<dbReference type="OrthoDB" id="206201at2759"/>
<feature type="active site" description="Charge relay system" evidence="8 9">
    <location>
        <position position="150"/>
    </location>
</feature>
<evidence type="ECO:0000256" key="6">
    <source>
        <dbReference type="ARBA" id="ARBA00022801"/>
    </source>
</evidence>
<comment type="subcellular location">
    <subcellularLocation>
        <location evidence="1">Secreted</location>
    </subcellularLocation>
</comment>
<organism evidence="14 15">
    <name type="scientific">Cucumis sativus</name>
    <name type="common">Cucumber</name>
    <dbReference type="NCBI Taxonomy" id="3659"/>
    <lineage>
        <taxon>Eukaryota</taxon>
        <taxon>Viridiplantae</taxon>
        <taxon>Streptophyta</taxon>
        <taxon>Embryophyta</taxon>
        <taxon>Tracheophyta</taxon>
        <taxon>Spermatophyta</taxon>
        <taxon>Magnoliopsida</taxon>
        <taxon>eudicotyledons</taxon>
        <taxon>Gunneridae</taxon>
        <taxon>Pentapetalae</taxon>
        <taxon>rosids</taxon>
        <taxon>fabids</taxon>
        <taxon>Cucurbitales</taxon>
        <taxon>Cucurbitaceae</taxon>
        <taxon>Benincaseae</taxon>
        <taxon>Cucumis</taxon>
    </lineage>
</organism>
<name>A0A0A0KWS6_CUCSA</name>
<dbReference type="InterPro" id="IPR036852">
    <property type="entry name" value="Peptidase_S8/S53_dom_sf"/>
</dbReference>
<dbReference type="InterPro" id="IPR041469">
    <property type="entry name" value="Subtilisin-like_FN3"/>
</dbReference>
<sequence>MGINIQLGHLIVGFIIFDCLFKPILAEADDQNPKVHIVYLGEKPHHDTKFTIDSHHQLLSTILGSKEKSMEAMVYSYKHGFSGFAAKLTKSQAQKLSEMSRVVRVVPSSLYKVHTTRSWDFLGLSSSPFESSNLLHRAQMGENVIIGVIDTGIWPESESFKDKGVGSIPSRWKGTCESGEQFNSTNCNKKIIGARWFMKGFVADLGRDALAKEYLSPRDLNGHGTHTASIAAGSFVANINYHNNAAGTVRGGAPLARLAIYKALWTKDAVGSTADILKAIDEAINDGVDVLSMSIGSLTPFLPEFNEANDIAFGSFHAIAKGISVVCAAGNSGPTPQTVENVAPWIFTVAANTIDRAFLASITTLPDNTTFLGQSLLDSKKDLVAELETLDTGRCDDLLGNETFINGKVVMCFSNLADHNTIYDAAMAVARANGTGIIVAGQQDDDLFSCIPSPIPCILVDTDVGSKLFFINLLQNSTNPVVRLRATRTIIGKPITPAISYFSSRGPNSVSNPILKPDISAPGSNILAAVSPHHIFNEKGFMLLSGTSMATPHISAIVALLKSVHPTWSPAAIKSALMTTARTEVSPGLPIFAEGTPPKMADPFDYGGGIVDANAAVDPGLVYDMGRKDYIDYYLCGMGYKDEDISHLTQRKTVCPLQRLSVLDLNLPAITIPSLVNSTIVTRTVTNVGNLSCVYKAEIESPFGCKVSVNPQVLVFNSQVKKISFKVMFFTQVQRNYGYSFGRLTWTDGIHVVKIPLSVRFGFF</sequence>
<feature type="signal peptide" evidence="10">
    <location>
        <begin position="1"/>
        <end position="26"/>
    </location>
</feature>
<dbReference type="Pfam" id="PF00082">
    <property type="entry name" value="Peptidase_S8"/>
    <property type="match status" value="1"/>
</dbReference>
<evidence type="ECO:0000256" key="2">
    <source>
        <dbReference type="ARBA" id="ARBA00011073"/>
    </source>
</evidence>
<reference evidence="14 15" key="1">
    <citation type="journal article" date="2009" name="Nat. Genet.">
        <title>The genome of the cucumber, Cucumis sativus L.</title>
        <authorList>
            <person name="Huang S."/>
            <person name="Li R."/>
            <person name="Zhang Z."/>
            <person name="Li L."/>
            <person name="Gu X."/>
            <person name="Fan W."/>
            <person name="Lucas W.J."/>
            <person name="Wang X."/>
            <person name="Xie B."/>
            <person name="Ni P."/>
            <person name="Ren Y."/>
            <person name="Zhu H."/>
            <person name="Li J."/>
            <person name="Lin K."/>
            <person name="Jin W."/>
            <person name="Fei Z."/>
            <person name="Li G."/>
            <person name="Staub J."/>
            <person name="Kilian A."/>
            <person name="van der Vossen E.A."/>
            <person name="Wu Y."/>
            <person name="Guo J."/>
            <person name="He J."/>
            <person name="Jia Z."/>
            <person name="Ren Y."/>
            <person name="Tian G."/>
            <person name="Lu Y."/>
            <person name="Ruan J."/>
            <person name="Qian W."/>
            <person name="Wang M."/>
            <person name="Huang Q."/>
            <person name="Li B."/>
            <person name="Xuan Z."/>
            <person name="Cao J."/>
            <person name="Asan"/>
            <person name="Wu Z."/>
            <person name="Zhang J."/>
            <person name="Cai Q."/>
            <person name="Bai Y."/>
            <person name="Zhao B."/>
            <person name="Han Y."/>
            <person name="Li Y."/>
            <person name="Li X."/>
            <person name="Wang S."/>
            <person name="Shi Q."/>
            <person name="Liu S."/>
            <person name="Cho W.K."/>
            <person name="Kim J.Y."/>
            <person name="Xu Y."/>
            <person name="Heller-Uszynska K."/>
            <person name="Miao H."/>
            <person name="Cheng Z."/>
            <person name="Zhang S."/>
            <person name="Wu J."/>
            <person name="Yang Y."/>
            <person name="Kang H."/>
            <person name="Li M."/>
            <person name="Liang H."/>
            <person name="Ren X."/>
            <person name="Shi Z."/>
            <person name="Wen M."/>
            <person name="Jian M."/>
            <person name="Yang H."/>
            <person name="Zhang G."/>
            <person name="Yang Z."/>
            <person name="Chen R."/>
            <person name="Liu S."/>
            <person name="Li J."/>
            <person name="Ma L."/>
            <person name="Liu H."/>
            <person name="Zhou Y."/>
            <person name="Zhao J."/>
            <person name="Fang X."/>
            <person name="Li G."/>
            <person name="Fang L."/>
            <person name="Li Y."/>
            <person name="Liu D."/>
            <person name="Zheng H."/>
            <person name="Zhang Y."/>
            <person name="Qin N."/>
            <person name="Li Z."/>
            <person name="Yang G."/>
            <person name="Yang S."/>
            <person name="Bolund L."/>
            <person name="Kristiansen K."/>
            <person name="Zheng H."/>
            <person name="Li S."/>
            <person name="Zhang X."/>
            <person name="Yang H."/>
            <person name="Wang J."/>
            <person name="Sun R."/>
            <person name="Zhang B."/>
            <person name="Jiang S."/>
            <person name="Wang J."/>
            <person name="Du Y."/>
            <person name="Li S."/>
        </authorList>
    </citation>
    <scope>NUCLEOTIDE SEQUENCE [LARGE SCALE GENOMIC DNA]</scope>
    <source>
        <strain evidence="15">cv. 9930</strain>
    </source>
</reference>
<reference evidence="14 15" key="2">
    <citation type="journal article" date="2009" name="PLoS ONE">
        <title>An integrated genetic and cytogenetic map of the cucumber genome.</title>
        <authorList>
            <person name="Ren Y."/>
            <person name="Zhang Z."/>
            <person name="Liu J."/>
            <person name="Staub J.E."/>
            <person name="Han Y."/>
            <person name="Cheng Z."/>
            <person name="Li X."/>
            <person name="Lu J."/>
            <person name="Miao H."/>
            <person name="Kang H."/>
            <person name="Xie B."/>
            <person name="Gu X."/>
            <person name="Wang X."/>
            <person name="Du Y."/>
            <person name="Jin W."/>
            <person name="Huang S."/>
        </authorList>
    </citation>
    <scope>NUCLEOTIDE SEQUENCE [LARGE SCALE GENOMIC DNA]</scope>
    <source>
        <strain evidence="15">cv. 9930</strain>
    </source>
</reference>
<dbReference type="Gene3D" id="3.40.50.200">
    <property type="entry name" value="Peptidase S8/S53 domain"/>
    <property type="match status" value="1"/>
</dbReference>
<keyword evidence="3" id="KW-0964">Secreted</keyword>
<dbReference type="InterPro" id="IPR023828">
    <property type="entry name" value="Peptidase_S8_Ser-AS"/>
</dbReference>
<keyword evidence="5 10" id="KW-0732">Signal</keyword>
<dbReference type="Gene3D" id="3.30.70.80">
    <property type="entry name" value="Peptidase S8 propeptide/proteinase inhibitor I9"/>
    <property type="match status" value="1"/>
</dbReference>
<evidence type="ECO:0000256" key="9">
    <source>
        <dbReference type="PROSITE-ProRule" id="PRU01240"/>
    </source>
</evidence>
<dbReference type="OMA" id="CFTSIAR"/>
<dbReference type="Gramene" id="KGN53334">
    <property type="protein sequence ID" value="KGN53334"/>
    <property type="gene ID" value="Csa_4G047950"/>
</dbReference>
<evidence type="ECO:0000256" key="4">
    <source>
        <dbReference type="ARBA" id="ARBA00022670"/>
    </source>
</evidence>
<evidence type="ECO:0000256" key="3">
    <source>
        <dbReference type="ARBA" id="ARBA00022525"/>
    </source>
</evidence>
<dbReference type="FunFam" id="2.60.40.2310:FF:000001">
    <property type="entry name" value="Subtilisin-like protease SBT1.5"/>
    <property type="match status" value="1"/>
</dbReference>
<feature type="domain" description="Subtilisin-like protease fibronectin type-III" evidence="13">
    <location>
        <begin position="664"/>
        <end position="759"/>
    </location>
</feature>
<dbReference type="CDD" id="cd02120">
    <property type="entry name" value="PA_subtilisin_like"/>
    <property type="match status" value="1"/>
</dbReference>
<feature type="domain" description="Inhibitor I9" evidence="12">
    <location>
        <begin position="35"/>
        <end position="114"/>
    </location>
</feature>
<dbReference type="AlphaFoldDB" id="A0A0A0KWS6"/>